<evidence type="ECO:0000313" key="4">
    <source>
        <dbReference type="EMBL" id="SIT16058.1"/>
    </source>
</evidence>
<dbReference type="PANTHER" id="PTHR37464">
    <property type="entry name" value="BLL2463 PROTEIN"/>
    <property type="match status" value="1"/>
</dbReference>
<dbReference type="Pfam" id="PF07584">
    <property type="entry name" value="BatA"/>
    <property type="match status" value="1"/>
</dbReference>
<dbReference type="EMBL" id="FTOA01000009">
    <property type="protein sequence ID" value="SIT16058.1"/>
    <property type="molecule type" value="Genomic_DNA"/>
</dbReference>
<dbReference type="PANTHER" id="PTHR37464:SF1">
    <property type="entry name" value="BLL2463 PROTEIN"/>
    <property type="match status" value="1"/>
</dbReference>
<feature type="domain" description="DUF4159" evidence="3">
    <location>
        <begin position="714"/>
        <end position="911"/>
    </location>
</feature>
<dbReference type="Gene3D" id="3.40.50.12140">
    <property type="entry name" value="Domain of unknown function DUF4159"/>
    <property type="match status" value="1"/>
</dbReference>
<proteinExistence type="predicted"/>
<dbReference type="NCBIfam" id="TIGR02226">
    <property type="entry name" value="two_anch"/>
    <property type="match status" value="1"/>
</dbReference>
<keyword evidence="1" id="KW-0472">Membrane</keyword>
<accession>A0A1N7PZK6</accession>
<dbReference type="InterPro" id="IPR025297">
    <property type="entry name" value="DUF4159"/>
</dbReference>
<feature type="domain" description="Aerotolerance regulator N-terminal" evidence="2">
    <location>
        <begin position="7"/>
        <end position="81"/>
    </location>
</feature>
<dbReference type="Proteomes" id="UP000185678">
    <property type="component" value="Unassembled WGS sequence"/>
</dbReference>
<evidence type="ECO:0000259" key="2">
    <source>
        <dbReference type="Pfam" id="PF07584"/>
    </source>
</evidence>
<dbReference type="Pfam" id="PF13709">
    <property type="entry name" value="DUF4159"/>
    <property type="match status" value="1"/>
</dbReference>
<evidence type="ECO:0000313" key="5">
    <source>
        <dbReference type="Proteomes" id="UP000185678"/>
    </source>
</evidence>
<name>A0A1N7PZK6_9PROT</name>
<dbReference type="InterPro" id="IPR011933">
    <property type="entry name" value="Double_TM_dom"/>
</dbReference>
<dbReference type="AlphaFoldDB" id="A0A1N7PZK6"/>
<keyword evidence="1 4" id="KW-0812">Transmembrane</keyword>
<keyword evidence="5" id="KW-1185">Reference proteome</keyword>
<evidence type="ECO:0000259" key="3">
    <source>
        <dbReference type="Pfam" id="PF13709"/>
    </source>
</evidence>
<organism evidence="4 5">
    <name type="scientific">Insolitispirillum peregrinum</name>
    <dbReference type="NCBI Taxonomy" id="80876"/>
    <lineage>
        <taxon>Bacteria</taxon>
        <taxon>Pseudomonadati</taxon>
        <taxon>Pseudomonadota</taxon>
        <taxon>Alphaproteobacteria</taxon>
        <taxon>Rhodospirillales</taxon>
        <taxon>Novispirillaceae</taxon>
        <taxon>Insolitispirillum</taxon>
    </lineage>
</organism>
<feature type="transmembrane region" description="Helical" evidence="1">
    <location>
        <begin position="6"/>
        <end position="28"/>
    </location>
</feature>
<dbReference type="OrthoDB" id="9773014at2"/>
<gene>
    <name evidence="4" type="ORF">SAMN05421779_10919</name>
</gene>
<feature type="transmembrane region" description="Helical" evidence="1">
    <location>
        <begin position="61"/>
        <end position="83"/>
    </location>
</feature>
<reference evidence="4 5" key="1">
    <citation type="submission" date="2017-01" db="EMBL/GenBank/DDBJ databases">
        <authorList>
            <person name="Mah S.A."/>
            <person name="Swanson W.J."/>
            <person name="Moy G.W."/>
            <person name="Vacquier V.D."/>
        </authorList>
    </citation>
    <scope>NUCLEOTIDE SEQUENCE [LARGE SCALE GENOMIC DNA]</scope>
    <source>
        <strain evidence="4 5">DSM 11589</strain>
    </source>
</reference>
<evidence type="ECO:0000256" key="1">
    <source>
        <dbReference type="SAM" id="Phobius"/>
    </source>
</evidence>
<dbReference type="STRING" id="80876.SAMN05421779_10919"/>
<dbReference type="RefSeq" id="WP_084194977.1">
    <property type="nucleotide sequence ID" value="NZ_FTOA01000009.1"/>
</dbReference>
<protein>
    <submittedName>
        <fullName evidence="4">N-terminal double-transmembrane domain-containing protein</fullName>
    </submittedName>
</protein>
<dbReference type="InterPro" id="IPR024163">
    <property type="entry name" value="Aerotolerance_reg_N"/>
</dbReference>
<sequence length="931" mass="97084">MMALGPLAFAAPLALAGFAVLPVIWWLLRLTPPLPRRQSFPPVRLLLGLQASTPESVHTPWWLLALRLLMVALVLLGLAQPIISPNGTAVAGRPLLLVVDDGWSAAPGWSQRQQALLATLEQADRQQRPLALLTTAPPADGTALSVRLFDTANAAREAIRQLAPQPWDSDHRAALAAVRASLGERASALQAADAVWFSGGLATPGPDDSVALAEALQRLGSLTVRAPAADQVATDLLLPLLTLPPQRQADGMRVMVRRPASSTTPLATVTVEAVDDHGLGLGSAPLTFAAGADTGEATLALPADLLAGVQAIRVTTSDGQRAGAGAVSLLGDGWRHHPVGLLTPPGQGQAMVPLLDSTTYLTRALPPNAPLYKGGLDELLARPIRALIVVDPQLSPTEQEHLSRWVQDGGVLIRFAGAALAGQSPSVSAGDSLLAVPVRSGNRALGGSLSWTKPLGLAAYPEHSPLQGLPLPKDLTVRAQVLPDPAAAIAKGVDLDRRTWARLSDGTPLVSGTPSGKGWLVLIHTAADPSWSSLPLSGLFPALLNRLVSLGAARTGEASNDGSPLVLPPALTLDGTGRLLPAPATARPLHLAADTAALPMVQAPDHPPGLYGADGQRQALNLGTADRTLIPLPALPSGVQVRGLTPDQDRSLDLRPPLLTAALLLLLLDSLLTLLLRGLLPRWRATVAVMLTAGSLLTGTPSADAAETDLLATRLGYVQTGDPAQDAISAAALQALTALVNARTAVTLAPPVAVSLDSDPLLFFPLLYWPVSDGAAALRVTPTVVQKIAQYRGQGGLVVLDGAGADSQPFLVELLDALHISGLIPLPPDHVLTRAYYLSAALPGRAPGTVWLESPDQRADGVSTIVVSTQDWGRAWARSPNGSPMFPMLNGGEHGREQAGRSGINMVLYTLTGTYKADQIHLPALLERLPQ</sequence>
<keyword evidence="1" id="KW-1133">Transmembrane helix</keyword>